<dbReference type="AlphaFoldDB" id="A0A0C3L874"/>
<evidence type="ECO:0008006" key="4">
    <source>
        <dbReference type="Google" id="ProtNLM"/>
    </source>
</evidence>
<evidence type="ECO:0000313" key="2">
    <source>
        <dbReference type="EMBL" id="KIO17727.1"/>
    </source>
</evidence>
<feature type="compositionally biased region" description="Gly residues" evidence="1">
    <location>
        <begin position="78"/>
        <end position="90"/>
    </location>
</feature>
<name>A0A0C3L874_9AGAM</name>
<feature type="region of interest" description="Disordered" evidence="1">
    <location>
        <begin position="1"/>
        <end position="108"/>
    </location>
</feature>
<dbReference type="Proteomes" id="UP000054248">
    <property type="component" value="Unassembled WGS sequence"/>
</dbReference>
<proteinExistence type="predicted"/>
<feature type="compositionally biased region" description="Low complexity" evidence="1">
    <location>
        <begin position="60"/>
        <end position="69"/>
    </location>
</feature>
<reference evidence="3" key="2">
    <citation type="submission" date="2015-01" db="EMBL/GenBank/DDBJ databases">
        <title>Evolutionary Origins and Diversification of the Mycorrhizal Mutualists.</title>
        <authorList>
            <consortium name="DOE Joint Genome Institute"/>
            <consortium name="Mycorrhizal Genomics Consortium"/>
            <person name="Kohler A."/>
            <person name="Kuo A."/>
            <person name="Nagy L.G."/>
            <person name="Floudas D."/>
            <person name="Copeland A."/>
            <person name="Barry K.W."/>
            <person name="Cichocki N."/>
            <person name="Veneault-Fourrey C."/>
            <person name="LaButti K."/>
            <person name="Lindquist E.A."/>
            <person name="Lipzen A."/>
            <person name="Lundell T."/>
            <person name="Morin E."/>
            <person name="Murat C."/>
            <person name="Riley R."/>
            <person name="Ohm R."/>
            <person name="Sun H."/>
            <person name="Tunlid A."/>
            <person name="Henrissat B."/>
            <person name="Grigoriev I.V."/>
            <person name="Hibbett D.S."/>
            <person name="Martin F."/>
        </authorList>
    </citation>
    <scope>NUCLEOTIDE SEQUENCE [LARGE SCALE GENOMIC DNA]</scope>
    <source>
        <strain evidence="3">MUT 4182</strain>
    </source>
</reference>
<dbReference type="HOGENOM" id="CLU_1612025_0_0_1"/>
<dbReference type="EMBL" id="KN823348">
    <property type="protein sequence ID" value="KIO17727.1"/>
    <property type="molecule type" value="Genomic_DNA"/>
</dbReference>
<evidence type="ECO:0000256" key="1">
    <source>
        <dbReference type="SAM" id="MobiDB-lite"/>
    </source>
</evidence>
<keyword evidence="3" id="KW-1185">Reference proteome</keyword>
<accession>A0A0C3L874</accession>
<gene>
    <name evidence="2" type="ORF">M407DRAFT_32587</name>
</gene>
<dbReference type="OrthoDB" id="3267766at2759"/>
<dbReference type="STRING" id="1051891.A0A0C3L874"/>
<evidence type="ECO:0000313" key="3">
    <source>
        <dbReference type="Proteomes" id="UP000054248"/>
    </source>
</evidence>
<organism evidence="2 3">
    <name type="scientific">Tulasnella calospora MUT 4182</name>
    <dbReference type="NCBI Taxonomy" id="1051891"/>
    <lineage>
        <taxon>Eukaryota</taxon>
        <taxon>Fungi</taxon>
        <taxon>Dikarya</taxon>
        <taxon>Basidiomycota</taxon>
        <taxon>Agaricomycotina</taxon>
        <taxon>Agaricomycetes</taxon>
        <taxon>Cantharellales</taxon>
        <taxon>Tulasnellaceae</taxon>
        <taxon>Tulasnella</taxon>
    </lineage>
</organism>
<feature type="compositionally biased region" description="Gly residues" evidence="1">
    <location>
        <begin position="8"/>
        <end position="59"/>
    </location>
</feature>
<protein>
    <recommendedName>
        <fullName evidence="4">Argonaute linker 1 domain-containing protein</fullName>
    </recommendedName>
</protein>
<sequence length="165" mass="16451">MSQYSGSSRGGRGGARGAPRGGGDNRGRGGAPAGRGTGFQGGAERGGRGGSPSRGGPAAGAGPQQQFQGGDRGRGRGRGSGGFFGGGPRGGAPAQLPPRGPSVVQPTPTQVSIAPHVNALGVKRPAFGTRGNKILLDVNCFETKIPEGTIYHYTVGKCRVSVDFP</sequence>
<reference evidence="2 3" key="1">
    <citation type="submission" date="2014-04" db="EMBL/GenBank/DDBJ databases">
        <authorList>
            <consortium name="DOE Joint Genome Institute"/>
            <person name="Kuo A."/>
            <person name="Girlanda M."/>
            <person name="Perotto S."/>
            <person name="Kohler A."/>
            <person name="Nagy L.G."/>
            <person name="Floudas D."/>
            <person name="Copeland A."/>
            <person name="Barry K.W."/>
            <person name="Cichocki N."/>
            <person name="Veneault-Fourrey C."/>
            <person name="LaButti K."/>
            <person name="Lindquist E.A."/>
            <person name="Lipzen A."/>
            <person name="Lundell T."/>
            <person name="Morin E."/>
            <person name="Murat C."/>
            <person name="Sun H."/>
            <person name="Tunlid A."/>
            <person name="Henrissat B."/>
            <person name="Grigoriev I.V."/>
            <person name="Hibbett D.S."/>
            <person name="Martin F."/>
            <person name="Nordberg H.P."/>
            <person name="Cantor M.N."/>
            <person name="Hua S.X."/>
        </authorList>
    </citation>
    <scope>NUCLEOTIDE SEQUENCE [LARGE SCALE GENOMIC DNA]</scope>
    <source>
        <strain evidence="2 3">MUT 4182</strain>
    </source>
</reference>